<comment type="caution">
    <text evidence="6">The sequence shown here is derived from an EMBL/GenBank/DDBJ whole genome shotgun (WGS) entry which is preliminary data.</text>
</comment>
<reference evidence="6 7" key="1">
    <citation type="submission" date="2019-05" db="EMBL/GenBank/DDBJ databases">
        <title>Mikania micrantha, genome provides insights into the molecular mechanism of rapid growth.</title>
        <authorList>
            <person name="Liu B."/>
        </authorList>
    </citation>
    <scope>NUCLEOTIDE SEQUENCE [LARGE SCALE GENOMIC DNA]</scope>
    <source>
        <strain evidence="6">NLD-2019</strain>
        <tissue evidence="6">Leaf</tissue>
    </source>
</reference>
<evidence type="ECO:0000256" key="2">
    <source>
        <dbReference type="ARBA" id="ARBA00022670"/>
    </source>
</evidence>
<dbReference type="GO" id="GO:0008234">
    <property type="term" value="F:cysteine-type peptidase activity"/>
    <property type="evidence" value="ECO:0007669"/>
    <property type="project" value="InterPro"/>
</dbReference>
<evidence type="ECO:0000313" key="7">
    <source>
        <dbReference type="Proteomes" id="UP000326396"/>
    </source>
</evidence>
<keyword evidence="3" id="KW-0378">Hydrolase</keyword>
<keyword evidence="7" id="KW-1185">Reference proteome</keyword>
<dbReference type="Proteomes" id="UP000326396">
    <property type="component" value="Linkage Group LG16"/>
</dbReference>
<keyword evidence="2" id="KW-0645">Protease</keyword>
<evidence type="ECO:0000256" key="1">
    <source>
        <dbReference type="ARBA" id="ARBA00005234"/>
    </source>
</evidence>
<dbReference type="InterPro" id="IPR038765">
    <property type="entry name" value="Papain-like_cys_pep_sf"/>
</dbReference>
<evidence type="ECO:0000313" key="6">
    <source>
        <dbReference type="EMBL" id="KAD5507458.1"/>
    </source>
</evidence>
<dbReference type="Pfam" id="PF02902">
    <property type="entry name" value="Peptidase_C48"/>
    <property type="match status" value="1"/>
</dbReference>
<protein>
    <recommendedName>
        <fullName evidence="5">Ubiquitin-like protease family profile domain-containing protein</fullName>
    </recommendedName>
</protein>
<evidence type="ECO:0000259" key="5">
    <source>
        <dbReference type="PROSITE" id="PS50600"/>
    </source>
</evidence>
<proteinExistence type="inferred from homology"/>
<dbReference type="AlphaFoldDB" id="A0A5N6NWI1"/>
<dbReference type="GO" id="GO:0006508">
    <property type="term" value="P:proteolysis"/>
    <property type="evidence" value="ECO:0007669"/>
    <property type="project" value="UniProtKB-KW"/>
</dbReference>
<accession>A0A5N6NWI1</accession>
<name>A0A5N6NWI1_9ASTR</name>
<evidence type="ECO:0000256" key="3">
    <source>
        <dbReference type="ARBA" id="ARBA00022801"/>
    </source>
</evidence>
<gene>
    <name evidence="6" type="ORF">E3N88_15161</name>
</gene>
<dbReference type="PROSITE" id="PS50600">
    <property type="entry name" value="ULP_PROTEASE"/>
    <property type="match status" value="1"/>
</dbReference>
<feature type="compositionally biased region" description="Polar residues" evidence="4">
    <location>
        <begin position="1"/>
        <end position="10"/>
    </location>
</feature>
<dbReference type="OrthoDB" id="1736779at2759"/>
<evidence type="ECO:0000256" key="4">
    <source>
        <dbReference type="SAM" id="MobiDB-lite"/>
    </source>
</evidence>
<sequence length="271" mass="31127">MDSPKTSLQSGMVHEAETEIGTSSQKVVDAEMELDQNTIDYCLEQLTEPSLENVEQLAITDVTNPENPISTVIVRTKKHIDWMLNKEGVDPKQRLEKFTNNMSGMIGANNNIKVFDMVFFPILEFGHYYLLVFELKNSAISVIDNFHESIPLVGVKDNAHYDMKYSPYKVIFVEFLERTKHPKTDEIHATQIQKVHIPWATKTNVVDCGIFMMRHMEKFMGSREQFNCGFSTNGKKKKCQLNMLRKKILLHIIRSEVNTIRDVVLEGTRGV</sequence>
<organism evidence="6 7">
    <name type="scientific">Mikania micrantha</name>
    <name type="common">bitter vine</name>
    <dbReference type="NCBI Taxonomy" id="192012"/>
    <lineage>
        <taxon>Eukaryota</taxon>
        <taxon>Viridiplantae</taxon>
        <taxon>Streptophyta</taxon>
        <taxon>Embryophyta</taxon>
        <taxon>Tracheophyta</taxon>
        <taxon>Spermatophyta</taxon>
        <taxon>Magnoliopsida</taxon>
        <taxon>eudicotyledons</taxon>
        <taxon>Gunneridae</taxon>
        <taxon>Pentapetalae</taxon>
        <taxon>asterids</taxon>
        <taxon>campanulids</taxon>
        <taxon>Asterales</taxon>
        <taxon>Asteraceae</taxon>
        <taxon>Asteroideae</taxon>
        <taxon>Heliantheae alliance</taxon>
        <taxon>Eupatorieae</taxon>
        <taxon>Mikania</taxon>
    </lineage>
</organism>
<dbReference type="EMBL" id="SZYD01000008">
    <property type="protein sequence ID" value="KAD5507458.1"/>
    <property type="molecule type" value="Genomic_DNA"/>
</dbReference>
<dbReference type="SUPFAM" id="SSF54001">
    <property type="entry name" value="Cysteine proteinases"/>
    <property type="match status" value="1"/>
</dbReference>
<dbReference type="Gene3D" id="3.40.395.10">
    <property type="entry name" value="Adenoviral Proteinase, Chain A"/>
    <property type="match status" value="1"/>
</dbReference>
<feature type="region of interest" description="Disordered" evidence="4">
    <location>
        <begin position="1"/>
        <end position="23"/>
    </location>
</feature>
<feature type="domain" description="Ubiquitin-like protease family profile" evidence="5">
    <location>
        <begin position="1"/>
        <end position="219"/>
    </location>
</feature>
<dbReference type="InterPro" id="IPR003653">
    <property type="entry name" value="Peptidase_C48_C"/>
</dbReference>
<comment type="similarity">
    <text evidence="1">Belongs to the peptidase C48 family.</text>
</comment>